<feature type="compositionally biased region" description="Low complexity" evidence="1">
    <location>
        <begin position="449"/>
        <end position="463"/>
    </location>
</feature>
<keyword evidence="2" id="KW-0472">Membrane</keyword>
<sequence length="463" mass="51509">MLQRPPGLPERPRFRYLTVVAPLIGLALTALAVCLYTPIPRRASSYLAIGFALIALIAVIAWSQLRRHQNRVLAYEREISLREAELASYQRAMRERMMRIRQEERDKLEDAHPEPSLCLERVALRISSVWEREPGDPDFLRLRTGIGTVPSRAKLIMPKREGGASDSVYASVQRLASEFRTLEDSPVWVDAARFGLIGIAGDEQAAEAFIRSLVIQLTTHHAPDEVKVAALFDERRSDAWSWLRWLPHSWDDAREYRFLFRSNGYRDETMERFLAELRRRRRAAIIGDSRKGCRLPTFVCLIPNSCAMDAHPEIGKLLLAESPPEGICTIVLAPSKEKLPPACHLVIELWPDHGAVARPTAMRKSAGTQEREAAAPSGRFTPDGVTLSEAERFARTLAPYRLQRSKERAADASPGECAHGAGTEDVRIGQLGLDGEKKPLAVLSERRAGAAGDDADASSGTAL</sequence>
<proteinExistence type="predicted"/>
<dbReference type="EMBL" id="JBHSAM010000031">
    <property type="protein sequence ID" value="MFC4102169.1"/>
    <property type="molecule type" value="Genomic_DNA"/>
</dbReference>
<keyword evidence="2" id="KW-0812">Transmembrane</keyword>
<evidence type="ECO:0000313" key="4">
    <source>
        <dbReference type="Proteomes" id="UP001595715"/>
    </source>
</evidence>
<feature type="transmembrane region" description="Helical" evidence="2">
    <location>
        <begin position="45"/>
        <end position="63"/>
    </location>
</feature>
<dbReference type="Gene3D" id="3.40.50.300">
    <property type="entry name" value="P-loop containing nucleotide triphosphate hydrolases"/>
    <property type="match status" value="1"/>
</dbReference>
<feature type="region of interest" description="Disordered" evidence="1">
    <location>
        <begin position="444"/>
        <end position="463"/>
    </location>
</feature>
<protein>
    <recommendedName>
        <fullName evidence="5">Cell division protein FtsK</fullName>
    </recommendedName>
</protein>
<feature type="region of interest" description="Disordered" evidence="1">
    <location>
        <begin position="359"/>
        <end position="386"/>
    </location>
</feature>
<reference evidence="4" key="1">
    <citation type="journal article" date="2019" name="Int. J. Syst. Evol. Microbiol.">
        <title>The Global Catalogue of Microorganisms (GCM) 10K type strain sequencing project: providing services to taxonomists for standard genome sequencing and annotation.</title>
        <authorList>
            <consortium name="The Broad Institute Genomics Platform"/>
            <consortium name="The Broad Institute Genome Sequencing Center for Infectious Disease"/>
            <person name="Wu L."/>
            <person name="Ma J."/>
        </authorList>
    </citation>
    <scope>NUCLEOTIDE SEQUENCE [LARGE SCALE GENOMIC DNA]</scope>
    <source>
        <strain evidence="4">IBRC-M 10987</strain>
    </source>
</reference>
<accession>A0ABV8K836</accession>
<organism evidence="3 4">
    <name type="scientific">Paenibacillus xanthanilyticus</name>
    <dbReference type="NCBI Taxonomy" id="1783531"/>
    <lineage>
        <taxon>Bacteria</taxon>
        <taxon>Bacillati</taxon>
        <taxon>Bacillota</taxon>
        <taxon>Bacilli</taxon>
        <taxon>Bacillales</taxon>
        <taxon>Paenibacillaceae</taxon>
        <taxon>Paenibacillus</taxon>
    </lineage>
</organism>
<feature type="transmembrane region" description="Helical" evidence="2">
    <location>
        <begin position="16"/>
        <end position="39"/>
    </location>
</feature>
<dbReference type="RefSeq" id="WP_377720795.1">
    <property type="nucleotide sequence ID" value="NZ_JBHSAM010000031.1"/>
</dbReference>
<evidence type="ECO:0008006" key="5">
    <source>
        <dbReference type="Google" id="ProtNLM"/>
    </source>
</evidence>
<dbReference type="InterPro" id="IPR027417">
    <property type="entry name" value="P-loop_NTPase"/>
</dbReference>
<feature type="region of interest" description="Disordered" evidence="1">
    <location>
        <begin position="404"/>
        <end position="423"/>
    </location>
</feature>
<name>A0ABV8K836_9BACL</name>
<evidence type="ECO:0000313" key="3">
    <source>
        <dbReference type="EMBL" id="MFC4102169.1"/>
    </source>
</evidence>
<comment type="caution">
    <text evidence="3">The sequence shown here is derived from an EMBL/GenBank/DDBJ whole genome shotgun (WGS) entry which is preliminary data.</text>
</comment>
<keyword evidence="4" id="KW-1185">Reference proteome</keyword>
<evidence type="ECO:0000256" key="2">
    <source>
        <dbReference type="SAM" id="Phobius"/>
    </source>
</evidence>
<evidence type="ECO:0000256" key="1">
    <source>
        <dbReference type="SAM" id="MobiDB-lite"/>
    </source>
</evidence>
<dbReference type="Proteomes" id="UP001595715">
    <property type="component" value="Unassembled WGS sequence"/>
</dbReference>
<keyword evidence="2" id="KW-1133">Transmembrane helix</keyword>
<gene>
    <name evidence="3" type="ORF">ACFOZ8_21275</name>
</gene>